<proteinExistence type="predicted"/>
<protein>
    <submittedName>
        <fullName evidence="2">Uncharacterized protein</fullName>
    </submittedName>
</protein>
<evidence type="ECO:0000313" key="2">
    <source>
        <dbReference type="EMBL" id="ETV94984.1"/>
    </source>
</evidence>
<organism evidence="2">
    <name type="scientific">Aphanomyces invadans</name>
    <dbReference type="NCBI Taxonomy" id="157072"/>
    <lineage>
        <taxon>Eukaryota</taxon>
        <taxon>Sar</taxon>
        <taxon>Stramenopiles</taxon>
        <taxon>Oomycota</taxon>
        <taxon>Saprolegniomycetes</taxon>
        <taxon>Saprolegniales</taxon>
        <taxon>Verrucalvaceae</taxon>
        <taxon>Aphanomyces</taxon>
    </lineage>
</organism>
<sequence>MGQDDVVLRNAPNLPKNPTFKRSTKDERREFMAAYSLYISQTNALTAMVFGALSCLWERDLDDVSESAWFKQGYVVDPRALETLKKRIKTTVVFDMSIPDADSRIGRMLDGLATTILRDRPE</sequence>
<gene>
    <name evidence="2" type="ORF">H310_11624</name>
</gene>
<dbReference type="RefSeq" id="XP_008876575.1">
    <property type="nucleotide sequence ID" value="XM_008878353.1"/>
</dbReference>
<dbReference type="VEuPathDB" id="FungiDB:H310_11624"/>
<feature type="region of interest" description="Disordered" evidence="1">
    <location>
        <begin position="1"/>
        <end position="23"/>
    </location>
</feature>
<dbReference type="EMBL" id="KI913983">
    <property type="protein sequence ID" value="ETV94984.1"/>
    <property type="molecule type" value="Genomic_DNA"/>
</dbReference>
<dbReference type="GeneID" id="20088674"/>
<evidence type="ECO:0000256" key="1">
    <source>
        <dbReference type="SAM" id="MobiDB-lite"/>
    </source>
</evidence>
<reference evidence="2" key="1">
    <citation type="submission" date="2013-12" db="EMBL/GenBank/DDBJ databases">
        <title>The Genome Sequence of Aphanomyces invadans NJM9701.</title>
        <authorList>
            <consortium name="The Broad Institute Genomics Platform"/>
            <person name="Russ C."/>
            <person name="Tyler B."/>
            <person name="van West P."/>
            <person name="Dieguez-Uribeondo J."/>
            <person name="Young S.K."/>
            <person name="Zeng Q."/>
            <person name="Gargeya S."/>
            <person name="Fitzgerald M."/>
            <person name="Abouelleil A."/>
            <person name="Alvarado L."/>
            <person name="Chapman S.B."/>
            <person name="Gainer-Dewar J."/>
            <person name="Goldberg J."/>
            <person name="Griggs A."/>
            <person name="Gujja S."/>
            <person name="Hansen M."/>
            <person name="Howarth C."/>
            <person name="Imamovic A."/>
            <person name="Ireland A."/>
            <person name="Larimer J."/>
            <person name="McCowan C."/>
            <person name="Murphy C."/>
            <person name="Pearson M."/>
            <person name="Poon T.W."/>
            <person name="Priest M."/>
            <person name="Roberts A."/>
            <person name="Saif S."/>
            <person name="Shea T."/>
            <person name="Sykes S."/>
            <person name="Wortman J."/>
            <person name="Nusbaum C."/>
            <person name="Birren B."/>
        </authorList>
    </citation>
    <scope>NUCLEOTIDE SEQUENCE [LARGE SCALE GENOMIC DNA]</scope>
    <source>
        <strain evidence="2">NJM9701</strain>
    </source>
</reference>
<dbReference type="AlphaFoldDB" id="A0A024TLX9"/>
<name>A0A024TLX9_9STRA</name>
<accession>A0A024TLX9</accession>